<evidence type="ECO:0000259" key="1">
    <source>
        <dbReference type="SMART" id="SM00829"/>
    </source>
</evidence>
<dbReference type="SUPFAM" id="SSF50129">
    <property type="entry name" value="GroES-like"/>
    <property type="match status" value="1"/>
</dbReference>
<dbReference type="SMART" id="SM00829">
    <property type="entry name" value="PKS_ER"/>
    <property type="match status" value="1"/>
</dbReference>
<dbReference type="CDD" id="cd08276">
    <property type="entry name" value="MDR7"/>
    <property type="match status" value="1"/>
</dbReference>
<dbReference type="Proteomes" id="UP000532311">
    <property type="component" value="Unassembled WGS sequence"/>
</dbReference>
<proteinExistence type="predicted"/>
<dbReference type="InterPro" id="IPR013154">
    <property type="entry name" value="ADH-like_N"/>
</dbReference>
<dbReference type="AlphaFoldDB" id="A0A8H5YJI5"/>
<dbReference type="InterPro" id="IPR011032">
    <property type="entry name" value="GroES-like_sf"/>
</dbReference>
<dbReference type="InterPro" id="IPR020843">
    <property type="entry name" value="ER"/>
</dbReference>
<sequence>MVPQTQKQWVVRGSNGFDSLEFQTGFHAVSLNFRDLIITKGLYPFLLKNDLVPLSDGAGTVIAVGSRVSRFNVGDRVVTLFHQHHLAGPLDSRGLHSSLGGAYDGVLREYAAFSEEGLVSVPSNLSLLEAASLPCAALTAWSSLYGLEGRALKPGDVVLTEGTGGVSSFAAQFAKAAGAKVISTTSSADKAEKLKELGADHVINYKENPNWGQIAKNLTPNNEGVSLVVEVGGPSTAREALDAVKREGLISMVGSIDSFTSPGSDAKAPTFLDAIYSSCTVRAVAVGSRLQFEEMNRAIEANDIHPVLDERVFELDQAREAYQYLWDQKHFGKVVLRIVH</sequence>
<dbReference type="InterPro" id="IPR052711">
    <property type="entry name" value="Zinc_ADH-like"/>
</dbReference>
<name>A0A8H5YJI5_9HYPO</name>
<comment type="caution">
    <text evidence="2">The sequence shown here is derived from an EMBL/GenBank/DDBJ whole genome shotgun (WGS) entry which is preliminary data.</text>
</comment>
<protein>
    <submittedName>
        <fullName evidence="2">Alcohol dehydrogenase</fullName>
    </submittedName>
</protein>
<dbReference type="SUPFAM" id="SSF51735">
    <property type="entry name" value="NAD(P)-binding Rossmann-fold domains"/>
    <property type="match status" value="1"/>
</dbReference>
<dbReference type="Gene3D" id="3.40.50.720">
    <property type="entry name" value="NAD(P)-binding Rossmann-like Domain"/>
    <property type="match status" value="1"/>
</dbReference>
<dbReference type="GO" id="GO:0016491">
    <property type="term" value="F:oxidoreductase activity"/>
    <property type="evidence" value="ECO:0007669"/>
    <property type="project" value="InterPro"/>
</dbReference>
<organism evidence="2 3">
    <name type="scientific">Fusarium globosum</name>
    <dbReference type="NCBI Taxonomy" id="78864"/>
    <lineage>
        <taxon>Eukaryota</taxon>
        <taxon>Fungi</taxon>
        <taxon>Dikarya</taxon>
        <taxon>Ascomycota</taxon>
        <taxon>Pezizomycotina</taxon>
        <taxon>Sordariomycetes</taxon>
        <taxon>Hypocreomycetidae</taxon>
        <taxon>Hypocreales</taxon>
        <taxon>Nectriaceae</taxon>
        <taxon>Fusarium</taxon>
        <taxon>Fusarium fujikuroi species complex</taxon>
    </lineage>
</organism>
<feature type="domain" description="Enoyl reductase (ER)" evidence="1">
    <location>
        <begin position="16"/>
        <end position="336"/>
    </location>
</feature>
<dbReference type="Pfam" id="PF08240">
    <property type="entry name" value="ADH_N"/>
    <property type="match status" value="1"/>
</dbReference>
<evidence type="ECO:0000313" key="2">
    <source>
        <dbReference type="EMBL" id="KAF5712465.1"/>
    </source>
</evidence>
<dbReference type="Pfam" id="PF00107">
    <property type="entry name" value="ADH_zinc_N"/>
    <property type="match status" value="1"/>
</dbReference>
<dbReference type="InterPro" id="IPR036291">
    <property type="entry name" value="NAD(P)-bd_dom_sf"/>
</dbReference>
<dbReference type="Gene3D" id="3.90.180.10">
    <property type="entry name" value="Medium-chain alcohol dehydrogenases, catalytic domain"/>
    <property type="match status" value="1"/>
</dbReference>
<keyword evidence="3" id="KW-1185">Reference proteome</keyword>
<accession>A0A8H5YJI5</accession>
<gene>
    <name evidence="2" type="ORF">FGLOB1_4513</name>
</gene>
<evidence type="ECO:0000313" key="3">
    <source>
        <dbReference type="Proteomes" id="UP000532311"/>
    </source>
</evidence>
<reference evidence="2 3" key="1">
    <citation type="submission" date="2020-05" db="EMBL/GenBank/DDBJ databases">
        <title>Identification and distribution of gene clusters putatively required for synthesis of sphingolipid metabolism inhibitors in phylogenetically diverse species of the filamentous fungus Fusarium.</title>
        <authorList>
            <person name="Kim H.-S."/>
            <person name="Busman M."/>
            <person name="Brown D.W."/>
            <person name="Divon H."/>
            <person name="Uhlig S."/>
            <person name="Proctor R.H."/>
        </authorList>
    </citation>
    <scope>NUCLEOTIDE SEQUENCE [LARGE SCALE GENOMIC DNA]</scope>
    <source>
        <strain evidence="2 3">NRRL 26131</strain>
    </source>
</reference>
<dbReference type="InterPro" id="IPR013149">
    <property type="entry name" value="ADH-like_C"/>
</dbReference>
<dbReference type="PANTHER" id="PTHR45033:SF2">
    <property type="entry name" value="ZINC-TYPE ALCOHOL DEHYDROGENASE-LIKE PROTEIN C1773.06C"/>
    <property type="match status" value="1"/>
</dbReference>
<dbReference type="PANTHER" id="PTHR45033">
    <property type="match status" value="1"/>
</dbReference>
<dbReference type="EMBL" id="JAAQPF010000169">
    <property type="protein sequence ID" value="KAF5712465.1"/>
    <property type="molecule type" value="Genomic_DNA"/>
</dbReference>